<dbReference type="AlphaFoldDB" id="A0A2I0JYF0"/>
<dbReference type="InterPro" id="IPR036869">
    <property type="entry name" value="J_dom_sf"/>
</dbReference>
<organism evidence="1 2">
    <name type="scientific">Punica granatum</name>
    <name type="common">Pomegranate</name>
    <dbReference type="NCBI Taxonomy" id="22663"/>
    <lineage>
        <taxon>Eukaryota</taxon>
        <taxon>Viridiplantae</taxon>
        <taxon>Streptophyta</taxon>
        <taxon>Embryophyta</taxon>
        <taxon>Tracheophyta</taxon>
        <taxon>Spermatophyta</taxon>
        <taxon>Magnoliopsida</taxon>
        <taxon>eudicotyledons</taxon>
        <taxon>Gunneridae</taxon>
        <taxon>Pentapetalae</taxon>
        <taxon>rosids</taxon>
        <taxon>malvids</taxon>
        <taxon>Myrtales</taxon>
        <taxon>Lythraceae</taxon>
        <taxon>Punica</taxon>
    </lineage>
</organism>
<dbReference type="OrthoDB" id="10250354at2759"/>
<dbReference type="PROSITE" id="PS00636">
    <property type="entry name" value="DNAJ_1"/>
    <property type="match status" value="1"/>
</dbReference>
<dbReference type="Proteomes" id="UP000233551">
    <property type="component" value="Unassembled WGS sequence"/>
</dbReference>
<dbReference type="SMART" id="SM00271">
    <property type="entry name" value="DnaJ"/>
    <property type="match status" value="1"/>
</dbReference>
<accession>A0A2I0JYF0</accession>
<dbReference type="PANTHER" id="PTHR44743:SF10">
    <property type="entry name" value="J DOMAIN-CONTAINING PROTEIN"/>
    <property type="match status" value="1"/>
</dbReference>
<dbReference type="PROSITE" id="PS50076">
    <property type="entry name" value="DNAJ_2"/>
    <property type="match status" value="1"/>
</dbReference>
<protein>
    <submittedName>
        <fullName evidence="1">Uncharacterized protein</fullName>
    </submittedName>
</protein>
<dbReference type="CDD" id="cd06257">
    <property type="entry name" value="DnaJ"/>
    <property type="match status" value="1"/>
</dbReference>
<keyword evidence="2" id="KW-1185">Reference proteome</keyword>
<dbReference type="PANTHER" id="PTHR44743">
    <property type="entry name" value="PUTATIVE, EXPRESSED-RELATED"/>
    <property type="match status" value="1"/>
</dbReference>
<comment type="caution">
    <text evidence="1">The sequence shown here is derived from an EMBL/GenBank/DDBJ whole genome shotgun (WGS) entry which is preliminary data.</text>
</comment>
<dbReference type="GeneID" id="116200914"/>
<dbReference type="STRING" id="22663.A0A2I0JYF0"/>
<evidence type="ECO:0000313" key="1">
    <source>
        <dbReference type="EMBL" id="PKI61367.1"/>
    </source>
</evidence>
<dbReference type="Pfam" id="PF00226">
    <property type="entry name" value="DnaJ"/>
    <property type="match status" value="1"/>
</dbReference>
<dbReference type="Gene3D" id="1.10.287.110">
    <property type="entry name" value="DnaJ domain"/>
    <property type="match status" value="1"/>
</dbReference>
<name>A0A2I0JYF0_PUNGR</name>
<evidence type="ECO:0000313" key="2">
    <source>
        <dbReference type="Proteomes" id="UP000233551"/>
    </source>
</evidence>
<proteinExistence type="predicted"/>
<sequence>MDMEEEYRSGSMSYYSVLGLSPGCSDEEIRKAYRKLAMKWHPDRWAKTPSLLGEAKRKFQQVQEAYEVLSDQGKRSLYDMGLYDPEDEYDEGFSDFVQEMVCLMTKTRPEEKNCTMEDLQTMLTDMARGFDLPSWQCEPLDFGDPSASKSSKRMRCDSNLMTSNSAIHVSGFAM</sequence>
<gene>
    <name evidence="1" type="ORF">CRG98_018215</name>
</gene>
<reference evidence="1 2" key="1">
    <citation type="submission" date="2017-11" db="EMBL/GenBank/DDBJ databases">
        <title>De-novo sequencing of pomegranate (Punica granatum L.) genome.</title>
        <authorList>
            <person name="Akparov Z."/>
            <person name="Amiraslanov A."/>
            <person name="Hajiyeva S."/>
            <person name="Abbasov M."/>
            <person name="Kaur K."/>
            <person name="Hamwieh A."/>
            <person name="Solovyev V."/>
            <person name="Salamov A."/>
            <person name="Braich B."/>
            <person name="Kosarev P."/>
            <person name="Mahmoud A."/>
            <person name="Hajiyev E."/>
            <person name="Babayeva S."/>
            <person name="Izzatullayeva V."/>
            <person name="Mammadov A."/>
            <person name="Mammadov A."/>
            <person name="Sharifova S."/>
            <person name="Ojaghi J."/>
            <person name="Eynullazada K."/>
            <person name="Bayramov B."/>
            <person name="Abdulazimova A."/>
            <person name="Shahmuradov I."/>
        </authorList>
    </citation>
    <scope>NUCLEOTIDE SEQUENCE [LARGE SCALE GENOMIC DNA]</scope>
    <source>
        <strain evidence="2">cv. AG2017</strain>
        <tissue evidence="1">Leaf</tissue>
    </source>
</reference>
<dbReference type="PRINTS" id="PR00625">
    <property type="entry name" value="JDOMAIN"/>
</dbReference>
<dbReference type="EMBL" id="PGOL01001043">
    <property type="protein sequence ID" value="PKI61367.1"/>
    <property type="molecule type" value="Genomic_DNA"/>
</dbReference>
<dbReference type="InterPro" id="IPR018253">
    <property type="entry name" value="DnaJ_domain_CS"/>
</dbReference>
<dbReference type="InterPro" id="IPR001623">
    <property type="entry name" value="DnaJ_domain"/>
</dbReference>
<dbReference type="SUPFAM" id="SSF46565">
    <property type="entry name" value="Chaperone J-domain"/>
    <property type="match status" value="1"/>
</dbReference>